<name>A0A0A6VF51_9BACI</name>
<dbReference type="OrthoDB" id="9792661at2"/>
<dbReference type="InterPro" id="IPR035922">
    <property type="entry name" value="3H_dom_sf"/>
</dbReference>
<keyword evidence="1" id="KW-0479">Metal-binding</keyword>
<sequence length="180" mass="20197">MTDKKKILGDERRQWILQLLKHSSTPITGGELAKKANVSRQIIVNDITLLKAKNEPIIATSQGYLFLQSSPHQQTFEKTIVCSHSTDRVQDELNALVDHGVTVKDVKIEHPVYGDLTASIMVSNRQEVGQFIQKIHETKASYLSVLTGGIHIHTIEAPSEEQLNKAEETLREMGILFTEK</sequence>
<reference evidence="5 7" key="3">
    <citation type="submission" date="2020-03" db="EMBL/GenBank/DDBJ databases">
        <title>Bacillus aquiflavi sp. nov., isolated from yellow water of strong flavor Chinese baijiu in Yibin region of China.</title>
        <authorList>
            <person name="Xie J."/>
        </authorList>
    </citation>
    <scope>NUCLEOTIDE SEQUENCE [LARGE SCALE GENOMIC DNA]</scope>
    <source>
        <strain evidence="5 7">Gsoil 114</strain>
    </source>
</reference>
<protein>
    <submittedName>
        <fullName evidence="5">Transcription repressor NadR</fullName>
    </submittedName>
    <submittedName>
        <fullName evidence="4">Transcriptional regulator</fullName>
    </submittedName>
</protein>
<dbReference type="RefSeq" id="WP_025728370.1">
    <property type="nucleotide sequence ID" value="NZ_JAAIWK010000016.1"/>
</dbReference>
<feature type="binding site" evidence="1">
    <location>
        <position position="92"/>
    </location>
    <ligand>
        <name>Ni(2+)</name>
        <dbReference type="ChEBI" id="CHEBI:49786"/>
    </ligand>
</feature>
<comment type="caution">
    <text evidence="4">The sequence shown here is derived from an EMBL/GenBank/DDBJ whole genome shotgun (WGS) entry which is preliminary data.</text>
</comment>
<dbReference type="Pfam" id="PF08279">
    <property type="entry name" value="HTH_11"/>
    <property type="match status" value="1"/>
</dbReference>
<dbReference type="EMBL" id="JRUN01000001">
    <property type="protein sequence ID" value="KHD86865.1"/>
    <property type="molecule type" value="Genomic_DNA"/>
</dbReference>
<evidence type="ECO:0000259" key="3">
    <source>
        <dbReference type="Pfam" id="PF08279"/>
    </source>
</evidence>
<evidence type="ECO:0000313" key="4">
    <source>
        <dbReference type="EMBL" id="KHD86865.1"/>
    </source>
</evidence>
<dbReference type="Pfam" id="PF02829">
    <property type="entry name" value="3H"/>
    <property type="match status" value="1"/>
</dbReference>
<dbReference type="PANTHER" id="PTHR40068:SF1">
    <property type="entry name" value="TRANSCRIPTION REPRESSOR NIAR-RELATED"/>
    <property type="match status" value="1"/>
</dbReference>
<dbReference type="AlphaFoldDB" id="A0A0A6VF51"/>
<dbReference type="InterPro" id="IPR013196">
    <property type="entry name" value="HTH_11"/>
</dbReference>
<dbReference type="SUPFAM" id="SSF46785">
    <property type="entry name" value="Winged helix' DNA-binding domain"/>
    <property type="match status" value="1"/>
</dbReference>
<evidence type="ECO:0000313" key="7">
    <source>
        <dbReference type="Proteomes" id="UP000476934"/>
    </source>
</evidence>
<feature type="binding site" evidence="1">
    <location>
        <position position="84"/>
    </location>
    <ligand>
        <name>Ni(2+)</name>
        <dbReference type="ChEBI" id="CHEBI:49786"/>
    </ligand>
</feature>
<dbReference type="Gene3D" id="1.10.10.10">
    <property type="entry name" value="Winged helix-like DNA-binding domain superfamily/Winged helix DNA-binding domain"/>
    <property type="match status" value="1"/>
</dbReference>
<feature type="domain" description="Helix-turn-helix type 11" evidence="3">
    <location>
        <begin position="12"/>
        <end position="64"/>
    </location>
</feature>
<dbReference type="InterPro" id="IPR036390">
    <property type="entry name" value="WH_DNA-bd_sf"/>
</dbReference>
<evidence type="ECO:0000313" key="5">
    <source>
        <dbReference type="EMBL" id="NEY20445.1"/>
    </source>
</evidence>
<dbReference type="Proteomes" id="UP000476934">
    <property type="component" value="Unassembled WGS sequence"/>
</dbReference>
<dbReference type="PANTHER" id="PTHR40068">
    <property type="entry name" value="TRANSCRIPTION REPRESSOR NIAR-RELATED"/>
    <property type="match status" value="1"/>
</dbReference>
<evidence type="ECO:0000313" key="6">
    <source>
        <dbReference type="Proteomes" id="UP000030588"/>
    </source>
</evidence>
<keyword evidence="7" id="KW-1185">Reference proteome</keyword>
<evidence type="ECO:0000256" key="1">
    <source>
        <dbReference type="PIRSR" id="PIRSR037847-1"/>
    </source>
</evidence>
<dbReference type="PIRSF" id="PIRSF037847">
    <property type="entry name" value="NiaR"/>
    <property type="match status" value="1"/>
</dbReference>
<reference evidence="5 7" key="2">
    <citation type="submission" date="2020-02" db="EMBL/GenBank/DDBJ databases">
        <authorList>
            <person name="Feng H."/>
        </authorList>
    </citation>
    <scope>NUCLEOTIDE SEQUENCE [LARGE SCALE GENOMIC DNA]</scope>
    <source>
        <strain evidence="5 7">Gsoil 114</strain>
    </source>
</reference>
<feature type="binding site" evidence="1">
    <location>
        <position position="153"/>
    </location>
    <ligand>
        <name>Ni(2+)</name>
        <dbReference type="ChEBI" id="CHEBI:49786"/>
    </ligand>
</feature>
<dbReference type="EMBL" id="JAAIWK010000016">
    <property type="protein sequence ID" value="NEY20445.1"/>
    <property type="molecule type" value="Genomic_DNA"/>
</dbReference>
<gene>
    <name evidence="5" type="ORF">G4D61_10800</name>
    <name evidence="4" type="ORF">NG54_00335</name>
</gene>
<accession>A0A0A6VF51</accession>
<dbReference type="Proteomes" id="UP000030588">
    <property type="component" value="Unassembled WGS sequence"/>
</dbReference>
<dbReference type="InterPro" id="IPR026043">
    <property type="entry name" value="NadR"/>
</dbReference>
<evidence type="ECO:0000259" key="2">
    <source>
        <dbReference type="Pfam" id="PF02829"/>
    </source>
</evidence>
<dbReference type="InterPro" id="IPR004173">
    <property type="entry name" value="3H_domain"/>
</dbReference>
<keyword evidence="1" id="KW-0533">Nickel</keyword>
<feature type="binding site" evidence="1">
    <location>
        <position position="151"/>
    </location>
    <ligand>
        <name>Ni(2+)</name>
        <dbReference type="ChEBI" id="CHEBI:49786"/>
    </ligand>
</feature>
<dbReference type="InterPro" id="IPR036388">
    <property type="entry name" value="WH-like_DNA-bd_sf"/>
</dbReference>
<organism evidence="4 6">
    <name type="scientific">Heyndrickxia ginsengihumi</name>
    <dbReference type="NCBI Taxonomy" id="363870"/>
    <lineage>
        <taxon>Bacteria</taxon>
        <taxon>Bacillati</taxon>
        <taxon>Bacillota</taxon>
        <taxon>Bacilli</taxon>
        <taxon>Bacillales</taxon>
        <taxon>Bacillaceae</taxon>
        <taxon>Heyndrickxia</taxon>
    </lineage>
</organism>
<proteinExistence type="predicted"/>
<dbReference type="GO" id="GO:0046872">
    <property type="term" value="F:metal ion binding"/>
    <property type="evidence" value="ECO:0007669"/>
    <property type="project" value="UniProtKB-KW"/>
</dbReference>
<feature type="domain" description="3H" evidence="2">
    <location>
        <begin position="80"/>
        <end position="176"/>
    </location>
</feature>
<dbReference type="Gene3D" id="3.30.1340.20">
    <property type="entry name" value="3H domain"/>
    <property type="match status" value="1"/>
</dbReference>
<dbReference type="SUPFAM" id="SSF75500">
    <property type="entry name" value="Putative transcriptional regulator TM1602, C-terminal domain"/>
    <property type="match status" value="1"/>
</dbReference>
<reference evidence="4 6" key="1">
    <citation type="submission" date="2014-10" db="EMBL/GenBank/DDBJ databases">
        <title>Draft genome of phytase producing Bacillus ginsengihumi strain M2.11.</title>
        <authorList>
            <person name="Toymentseva A."/>
            <person name="Boulygina E.A."/>
            <person name="Kazakov S.V."/>
            <person name="Kayumov I."/>
            <person name="Suleimanova A.D."/>
            <person name="Mardanova A.M."/>
            <person name="Maria S.N."/>
            <person name="Sergey M.Y."/>
            <person name="Sharipova M.R."/>
        </authorList>
    </citation>
    <scope>NUCLEOTIDE SEQUENCE [LARGE SCALE GENOMIC DNA]</scope>
    <source>
        <strain evidence="4 6">M2.11</strain>
    </source>
</reference>